<dbReference type="SUPFAM" id="SSF50242">
    <property type="entry name" value="TIMP-like"/>
    <property type="match status" value="1"/>
</dbReference>
<organism evidence="4 5">
    <name type="scientific">Nonomuraea zeae</name>
    <dbReference type="NCBI Taxonomy" id="1642303"/>
    <lineage>
        <taxon>Bacteria</taxon>
        <taxon>Bacillati</taxon>
        <taxon>Actinomycetota</taxon>
        <taxon>Actinomycetes</taxon>
        <taxon>Streptosporangiales</taxon>
        <taxon>Streptosporangiaceae</taxon>
        <taxon>Nonomuraea</taxon>
    </lineage>
</organism>
<evidence type="ECO:0000313" key="4">
    <source>
        <dbReference type="EMBL" id="TMR28202.1"/>
    </source>
</evidence>
<dbReference type="Proteomes" id="UP000306628">
    <property type="component" value="Unassembled WGS sequence"/>
</dbReference>
<reference evidence="4 5" key="1">
    <citation type="submission" date="2019-05" db="EMBL/GenBank/DDBJ databases">
        <title>Draft genome sequence of Nonomuraea zeae DSM 100528.</title>
        <authorList>
            <person name="Saricaoglu S."/>
            <person name="Isik K."/>
        </authorList>
    </citation>
    <scope>NUCLEOTIDE SEQUENCE [LARGE SCALE GENOMIC DNA]</scope>
    <source>
        <strain evidence="4 5">DSM 100528</strain>
    </source>
</reference>
<evidence type="ECO:0000256" key="1">
    <source>
        <dbReference type="SAM" id="MobiDB-lite"/>
    </source>
</evidence>
<keyword evidence="5" id="KW-1185">Reference proteome</keyword>
<keyword evidence="2" id="KW-0812">Transmembrane</keyword>
<evidence type="ECO:0008006" key="6">
    <source>
        <dbReference type="Google" id="ProtNLM"/>
    </source>
</evidence>
<proteinExistence type="predicted"/>
<feature type="transmembrane region" description="Helical" evidence="2">
    <location>
        <begin position="209"/>
        <end position="232"/>
    </location>
</feature>
<sequence>MTLRSIFLFPLAALVLAAAVLVGASPAAHACSCADLTPAQAVGHADAVFTGTVVNVQVGDGDPFGPRPPAVYRFRADNVYKGAPAAEFTLASDLDGASCGYKFEPGTRYLVFAQSGTSGAAERAPGVSLSSSLCSGNIPVEAGTGLLRPGDERRASHESWSGPVDAALIAALGPPVKAGRTSAAPSSPQPTAAPPADRGTPVAGPGRPVAGVAVASAALVAALAAGLLLPVLRARRRRSGSAQHGDLT</sequence>
<comment type="caution">
    <text evidence="4">The sequence shown here is derived from an EMBL/GenBank/DDBJ whole genome shotgun (WGS) entry which is preliminary data.</text>
</comment>
<dbReference type="InterPro" id="IPR008993">
    <property type="entry name" value="TIMP-like_OB-fold"/>
</dbReference>
<feature type="compositionally biased region" description="Low complexity" evidence="1">
    <location>
        <begin position="194"/>
        <end position="204"/>
    </location>
</feature>
<keyword evidence="2" id="KW-0472">Membrane</keyword>
<keyword evidence="3" id="KW-0732">Signal</keyword>
<dbReference type="EMBL" id="VCKX01000148">
    <property type="protein sequence ID" value="TMR28202.1"/>
    <property type="molecule type" value="Genomic_DNA"/>
</dbReference>
<accession>A0A5S4G5T6</accession>
<evidence type="ECO:0000256" key="3">
    <source>
        <dbReference type="SAM" id="SignalP"/>
    </source>
</evidence>
<gene>
    <name evidence="4" type="ORF">ETD85_36605</name>
</gene>
<keyword evidence="2" id="KW-1133">Transmembrane helix</keyword>
<evidence type="ECO:0000256" key="2">
    <source>
        <dbReference type="SAM" id="Phobius"/>
    </source>
</evidence>
<name>A0A5S4G5T6_9ACTN</name>
<dbReference type="OrthoDB" id="5195572at2"/>
<evidence type="ECO:0000313" key="5">
    <source>
        <dbReference type="Proteomes" id="UP000306628"/>
    </source>
</evidence>
<protein>
    <recommendedName>
        <fullName evidence="6">Tissue inhibitor of metalloproteinase</fullName>
    </recommendedName>
</protein>
<feature type="region of interest" description="Disordered" evidence="1">
    <location>
        <begin position="177"/>
        <end position="204"/>
    </location>
</feature>
<dbReference type="RefSeq" id="WP_138694403.1">
    <property type="nucleotide sequence ID" value="NZ_JBHSAZ010000033.1"/>
</dbReference>
<feature type="chain" id="PRO_5024339897" description="Tissue inhibitor of metalloproteinase" evidence="3">
    <location>
        <begin position="31"/>
        <end position="248"/>
    </location>
</feature>
<dbReference type="Gene3D" id="2.40.50.120">
    <property type="match status" value="1"/>
</dbReference>
<dbReference type="AlphaFoldDB" id="A0A5S4G5T6"/>
<feature type="signal peptide" evidence="3">
    <location>
        <begin position="1"/>
        <end position="30"/>
    </location>
</feature>